<gene>
    <name evidence="2" type="ORF">A3H53_01685</name>
</gene>
<dbReference type="Proteomes" id="UP000176479">
    <property type="component" value="Unassembled WGS sequence"/>
</dbReference>
<evidence type="ECO:0000313" key="3">
    <source>
        <dbReference type="Proteomes" id="UP000176479"/>
    </source>
</evidence>
<dbReference type="AlphaFoldDB" id="A0A1F6Y118"/>
<evidence type="ECO:0000313" key="2">
    <source>
        <dbReference type="EMBL" id="OGJ00081.1"/>
    </source>
</evidence>
<keyword evidence="1" id="KW-0175">Coiled coil</keyword>
<organism evidence="2 3">
    <name type="scientific">Candidatus Nomurabacteria bacterium RIFCSPLOWO2_02_FULL_40_10</name>
    <dbReference type="NCBI Taxonomy" id="1801786"/>
    <lineage>
        <taxon>Bacteria</taxon>
        <taxon>Candidatus Nomuraibacteriota</taxon>
    </lineage>
</organism>
<evidence type="ECO:0000256" key="1">
    <source>
        <dbReference type="SAM" id="Coils"/>
    </source>
</evidence>
<proteinExistence type="predicted"/>
<dbReference type="EMBL" id="MFVK01000002">
    <property type="protein sequence ID" value="OGJ00081.1"/>
    <property type="molecule type" value="Genomic_DNA"/>
</dbReference>
<sequence>MLIFAFLFVLTRFFVYNINMNQEIPKSKNPEGGGAAKIQAKIESVLKEAELEKTFKVIVRLEQGVKNMVMPERFSNINIVSNRPYTVSGEPMTQEGLTEAEAKRAELLIDLKTLKKKIEDAQQGLIDVTTEIAATELPGGWLG</sequence>
<name>A0A1F6Y118_9BACT</name>
<protein>
    <submittedName>
        <fullName evidence="2">Uncharacterized protein</fullName>
    </submittedName>
</protein>
<reference evidence="2 3" key="1">
    <citation type="journal article" date="2016" name="Nat. Commun.">
        <title>Thousands of microbial genomes shed light on interconnected biogeochemical processes in an aquifer system.</title>
        <authorList>
            <person name="Anantharaman K."/>
            <person name="Brown C.T."/>
            <person name="Hug L.A."/>
            <person name="Sharon I."/>
            <person name="Castelle C.J."/>
            <person name="Probst A.J."/>
            <person name="Thomas B.C."/>
            <person name="Singh A."/>
            <person name="Wilkins M.J."/>
            <person name="Karaoz U."/>
            <person name="Brodie E.L."/>
            <person name="Williams K.H."/>
            <person name="Hubbard S.S."/>
            <person name="Banfield J.F."/>
        </authorList>
    </citation>
    <scope>NUCLEOTIDE SEQUENCE [LARGE SCALE GENOMIC DNA]</scope>
</reference>
<accession>A0A1F6Y118</accession>
<comment type="caution">
    <text evidence="2">The sequence shown here is derived from an EMBL/GenBank/DDBJ whole genome shotgun (WGS) entry which is preliminary data.</text>
</comment>
<feature type="coiled-coil region" evidence="1">
    <location>
        <begin position="97"/>
        <end position="131"/>
    </location>
</feature>